<protein>
    <recommendedName>
        <fullName evidence="5">Pentacotripeptide-repeat region of PRORP domain-containing protein</fullName>
    </recommendedName>
</protein>
<dbReference type="InParanoid" id="D8RZG2"/>
<gene>
    <name evidence="3" type="ORF">SELMODRAFT_443202</name>
</gene>
<dbReference type="PANTHER" id="PTHR47926">
    <property type="entry name" value="PENTATRICOPEPTIDE REPEAT-CONTAINING PROTEIN"/>
    <property type="match status" value="1"/>
</dbReference>
<dbReference type="NCBIfam" id="TIGR00756">
    <property type="entry name" value="PPR"/>
    <property type="match status" value="2"/>
</dbReference>
<organism evidence="4">
    <name type="scientific">Selaginella moellendorffii</name>
    <name type="common">Spikemoss</name>
    <dbReference type="NCBI Taxonomy" id="88036"/>
    <lineage>
        <taxon>Eukaryota</taxon>
        <taxon>Viridiplantae</taxon>
        <taxon>Streptophyta</taxon>
        <taxon>Embryophyta</taxon>
        <taxon>Tracheophyta</taxon>
        <taxon>Lycopodiopsida</taxon>
        <taxon>Selaginellales</taxon>
        <taxon>Selaginellaceae</taxon>
        <taxon>Selaginella</taxon>
    </lineage>
</organism>
<dbReference type="Gramene" id="EFJ22145">
    <property type="protein sequence ID" value="EFJ22145"/>
    <property type="gene ID" value="SELMODRAFT_443202"/>
</dbReference>
<dbReference type="GO" id="GO:0003723">
    <property type="term" value="F:RNA binding"/>
    <property type="evidence" value="ECO:0007669"/>
    <property type="project" value="InterPro"/>
</dbReference>
<dbReference type="PANTHER" id="PTHR47926:SF533">
    <property type="entry name" value="DYW DOMAIN-CONTAINING PROTEIN"/>
    <property type="match status" value="1"/>
</dbReference>
<evidence type="ECO:0000256" key="1">
    <source>
        <dbReference type="ARBA" id="ARBA00022737"/>
    </source>
</evidence>
<proteinExistence type="predicted"/>
<dbReference type="InterPro" id="IPR011990">
    <property type="entry name" value="TPR-like_helical_dom_sf"/>
</dbReference>
<evidence type="ECO:0000313" key="3">
    <source>
        <dbReference type="EMBL" id="EFJ22145.1"/>
    </source>
</evidence>
<dbReference type="Proteomes" id="UP000001514">
    <property type="component" value="Unassembled WGS sequence"/>
</dbReference>
<evidence type="ECO:0000256" key="2">
    <source>
        <dbReference type="PROSITE-ProRule" id="PRU00708"/>
    </source>
</evidence>
<sequence>MGEAREAFESMTIRDIVSWNAMIAGYVQFGYGVPAIELYERMVSSPQKPNAITYASVLAACSIAGDATKGRKIHSKVAVSGAYDSSITVQNALVNFYAKCGSFGEAESVFGRMRFRDLFSWNSMLAACSKHQKCDAMELILRQQILEGFQPDQQSLEHFSSMLQDHYLQPVPEHYRCVLDLLGRAGLLYEAEALIQSMPFQPDEVAWKCLLSACNNHGDADRGATIAKQVLRSESGRSASYVLVSQTR</sequence>
<dbReference type="Gene3D" id="1.25.40.10">
    <property type="entry name" value="Tetratricopeptide repeat domain"/>
    <property type="match status" value="3"/>
</dbReference>
<dbReference type="EMBL" id="GL377596">
    <property type="protein sequence ID" value="EFJ22145.1"/>
    <property type="molecule type" value="Genomic_DNA"/>
</dbReference>
<dbReference type="HOGENOM" id="CLU_002706_0_0_1"/>
<dbReference type="InterPro" id="IPR002885">
    <property type="entry name" value="PPR_rpt"/>
</dbReference>
<dbReference type="FunFam" id="1.25.40.10:FF:000158">
    <property type="entry name" value="pentatricopeptide repeat-containing protein At2g33680"/>
    <property type="match status" value="1"/>
</dbReference>
<keyword evidence="4" id="KW-1185">Reference proteome</keyword>
<dbReference type="InterPro" id="IPR046960">
    <property type="entry name" value="PPR_At4g14850-like_plant"/>
</dbReference>
<keyword evidence="1" id="KW-0677">Repeat</keyword>
<dbReference type="Pfam" id="PF13041">
    <property type="entry name" value="PPR_2"/>
    <property type="match status" value="1"/>
</dbReference>
<feature type="repeat" description="PPR" evidence="2">
    <location>
        <begin position="117"/>
        <end position="151"/>
    </location>
</feature>
<evidence type="ECO:0000313" key="4">
    <source>
        <dbReference type="Proteomes" id="UP000001514"/>
    </source>
</evidence>
<evidence type="ECO:0008006" key="5">
    <source>
        <dbReference type="Google" id="ProtNLM"/>
    </source>
</evidence>
<dbReference type="PROSITE" id="PS51375">
    <property type="entry name" value="PPR"/>
    <property type="match status" value="2"/>
</dbReference>
<dbReference type="eggNOG" id="KOG4197">
    <property type="taxonomic scope" value="Eukaryota"/>
</dbReference>
<reference evidence="3 4" key="1">
    <citation type="journal article" date="2011" name="Science">
        <title>The Selaginella genome identifies genetic changes associated with the evolution of vascular plants.</title>
        <authorList>
            <person name="Banks J.A."/>
            <person name="Nishiyama T."/>
            <person name="Hasebe M."/>
            <person name="Bowman J.L."/>
            <person name="Gribskov M."/>
            <person name="dePamphilis C."/>
            <person name="Albert V.A."/>
            <person name="Aono N."/>
            <person name="Aoyama T."/>
            <person name="Ambrose B.A."/>
            <person name="Ashton N.W."/>
            <person name="Axtell M.J."/>
            <person name="Barker E."/>
            <person name="Barker M.S."/>
            <person name="Bennetzen J.L."/>
            <person name="Bonawitz N.D."/>
            <person name="Chapple C."/>
            <person name="Cheng C."/>
            <person name="Correa L.G."/>
            <person name="Dacre M."/>
            <person name="DeBarry J."/>
            <person name="Dreyer I."/>
            <person name="Elias M."/>
            <person name="Engstrom E.M."/>
            <person name="Estelle M."/>
            <person name="Feng L."/>
            <person name="Finet C."/>
            <person name="Floyd S.K."/>
            <person name="Frommer W.B."/>
            <person name="Fujita T."/>
            <person name="Gramzow L."/>
            <person name="Gutensohn M."/>
            <person name="Harholt J."/>
            <person name="Hattori M."/>
            <person name="Heyl A."/>
            <person name="Hirai T."/>
            <person name="Hiwatashi Y."/>
            <person name="Ishikawa M."/>
            <person name="Iwata M."/>
            <person name="Karol K.G."/>
            <person name="Koehler B."/>
            <person name="Kolukisaoglu U."/>
            <person name="Kubo M."/>
            <person name="Kurata T."/>
            <person name="Lalonde S."/>
            <person name="Li K."/>
            <person name="Li Y."/>
            <person name="Litt A."/>
            <person name="Lyons E."/>
            <person name="Manning G."/>
            <person name="Maruyama T."/>
            <person name="Michael T.P."/>
            <person name="Mikami K."/>
            <person name="Miyazaki S."/>
            <person name="Morinaga S."/>
            <person name="Murata T."/>
            <person name="Mueller-Roeber B."/>
            <person name="Nelson D.R."/>
            <person name="Obara M."/>
            <person name="Oguri Y."/>
            <person name="Olmstead R.G."/>
            <person name="Onodera N."/>
            <person name="Petersen B.L."/>
            <person name="Pils B."/>
            <person name="Prigge M."/>
            <person name="Rensing S.A."/>
            <person name="Riano-Pachon D.M."/>
            <person name="Roberts A.W."/>
            <person name="Sato Y."/>
            <person name="Scheller H.V."/>
            <person name="Schulz B."/>
            <person name="Schulz C."/>
            <person name="Shakirov E.V."/>
            <person name="Shibagaki N."/>
            <person name="Shinohara N."/>
            <person name="Shippen D.E."/>
            <person name="Soerensen I."/>
            <person name="Sotooka R."/>
            <person name="Sugimoto N."/>
            <person name="Sugita M."/>
            <person name="Sumikawa N."/>
            <person name="Tanurdzic M."/>
            <person name="Theissen G."/>
            <person name="Ulvskov P."/>
            <person name="Wakazuki S."/>
            <person name="Weng J.K."/>
            <person name="Willats W.W."/>
            <person name="Wipf D."/>
            <person name="Wolf P.G."/>
            <person name="Yang L."/>
            <person name="Zimmer A.D."/>
            <person name="Zhu Q."/>
            <person name="Mitros T."/>
            <person name="Hellsten U."/>
            <person name="Loque D."/>
            <person name="Otillar R."/>
            <person name="Salamov A."/>
            <person name="Schmutz J."/>
            <person name="Shapiro H."/>
            <person name="Lindquist E."/>
            <person name="Lucas S."/>
            <person name="Rokhsar D."/>
            <person name="Grigoriev I.V."/>
        </authorList>
    </citation>
    <scope>NUCLEOTIDE SEQUENCE [LARGE SCALE GENOMIC DNA]</scope>
</reference>
<accession>D8RZG2</accession>
<dbReference type="GO" id="GO:0048731">
    <property type="term" value="P:system development"/>
    <property type="evidence" value="ECO:0007669"/>
    <property type="project" value="UniProtKB-ARBA"/>
</dbReference>
<dbReference type="Pfam" id="PF01535">
    <property type="entry name" value="PPR"/>
    <property type="match status" value="3"/>
</dbReference>
<dbReference type="GO" id="GO:0009451">
    <property type="term" value="P:RNA modification"/>
    <property type="evidence" value="ECO:0007669"/>
    <property type="project" value="InterPro"/>
</dbReference>
<name>D8RZG2_SELML</name>
<feature type="repeat" description="PPR" evidence="2">
    <location>
        <begin position="15"/>
        <end position="49"/>
    </location>
</feature>
<dbReference type="KEGG" id="smo:SELMODRAFT_443202"/>
<dbReference type="AlphaFoldDB" id="D8RZG2"/>